<dbReference type="EMBL" id="WNXC01000010">
    <property type="protein sequence ID" value="MBB2151438.1"/>
    <property type="molecule type" value="Genomic_DNA"/>
</dbReference>
<dbReference type="Proteomes" id="UP000636110">
    <property type="component" value="Unassembled WGS sequence"/>
</dbReference>
<dbReference type="InterPro" id="IPR051396">
    <property type="entry name" value="Bact_Antivir_Def_Nuclease"/>
</dbReference>
<protein>
    <submittedName>
        <fullName evidence="1">AAA family ATPase</fullName>
    </submittedName>
</protein>
<evidence type="ECO:0000313" key="1">
    <source>
        <dbReference type="EMBL" id="MBB2151438.1"/>
    </source>
</evidence>
<comment type="caution">
    <text evidence="1">The sequence shown here is derived from an EMBL/GenBank/DDBJ whole genome shotgun (WGS) entry which is preliminary data.</text>
</comment>
<dbReference type="PANTHER" id="PTHR43581:SF4">
    <property type="entry name" value="ATP_GTP PHOSPHATASE"/>
    <property type="match status" value="1"/>
</dbReference>
<dbReference type="PANTHER" id="PTHR43581">
    <property type="entry name" value="ATP/GTP PHOSPHATASE"/>
    <property type="match status" value="1"/>
</dbReference>
<accession>A0ABR6F405</accession>
<reference evidence="1 2" key="1">
    <citation type="submission" date="2019-11" db="EMBL/GenBank/DDBJ databases">
        <title>Description of Pedobacter sp. LMG 31462T.</title>
        <authorList>
            <person name="Carlier A."/>
            <person name="Qi S."/>
            <person name="Vandamme P."/>
        </authorList>
    </citation>
    <scope>NUCLEOTIDE SEQUENCE [LARGE SCALE GENOMIC DNA]</scope>
    <source>
        <strain evidence="1 2">LMG 31462</strain>
    </source>
</reference>
<dbReference type="SUPFAM" id="SSF52540">
    <property type="entry name" value="P-loop containing nucleoside triphosphate hydrolases"/>
    <property type="match status" value="1"/>
</dbReference>
<name>A0ABR6F405_9SPHI</name>
<dbReference type="Gene3D" id="3.40.50.300">
    <property type="entry name" value="P-loop containing nucleotide triphosphate hydrolases"/>
    <property type="match status" value="1"/>
</dbReference>
<proteinExistence type="predicted"/>
<gene>
    <name evidence="1" type="ORF">GM920_21230</name>
</gene>
<dbReference type="InterPro" id="IPR027417">
    <property type="entry name" value="P-loop_NTPase"/>
</dbReference>
<organism evidence="1 2">
    <name type="scientific">Pedobacter gandavensis</name>
    <dbReference type="NCBI Taxonomy" id="2679963"/>
    <lineage>
        <taxon>Bacteria</taxon>
        <taxon>Pseudomonadati</taxon>
        <taxon>Bacteroidota</taxon>
        <taxon>Sphingobacteriia</taxon>
        <taxon>Sphingobacteriales</taxon>
        <taxon>Sphingobacteriaceae</taxon>
        <taxon>Pedobacter</taxon>
    </lineage>
</organism>
<evidence type="ECO:0000313" key="2">
    <source>
        <dbReference type="Proteomes" id="UP000636110"/>
    </source>
</evidence>
<keyword evidence="2" id="KW-1185">Reference proteome</keyword>
<sequence length="620" mass="71459">MELHYIWINDFNFLKKRGINLSSQFIFKMSEIEEGRKKLRIGYNPDYIPNFFEAKNISNVTTIVGQNGTGKSSILEYIKNRLPSGINPMINEDIFAYSAGNKKELIVLSPTSIDLDLDDETGLFRTKKYDQNAAEGDPVKLLGEFSDVDYIYYSFFLDYKTEVNSFTGLKNISTAALLAEAHFAHFNRDKTTKEVANADVTNLDALMASEIGDTMLFLVNRKDIKLPFTRPEELIIYFDRRDIRFLNSQDGRKPLTIGNDIIKFVNDSLQGIDDLKEDGSIIAEFHLLVLANFIVYMNVYFRNSDSESEFKLPRGLTIVETVKIFFANIVYHRMGNGELLSNPIIQNKCKIVLRLLEIVGEMVYDNKIKTGSASDNKDRKLLLPIGKDSEEDFEKFMVHYLQSKGRSGYLEFKWRNLSTGQQSMLSFFSRIYGLVEGQGAQLKKTVVLLIDEGDAGFHPEWQREFFINTIKFISKIFDKRSVQLIFTTNTPFLTSDLTNPHIIFLERNKATGEIIIHEKDVIRGNTFGANIHELFANSFYMDGVLMGDFAKKRINDIIKFLKDKKKTVPREDYRKTISLIGEPILRRKLQGMWIEKFNNDEESILLERLRVLRKEKGKKP</sequence>